<dbReference type="GO" id="GO:0044781">
    <property type="term" value="P:bacterial-type flagellum organization"/>
    <property type="evidence" value="ECO:0007669"/>
    <property type="project" value="UniProtKB-KW"/>
</dbReference>
<reference evidence="12 13" key="1">
    <citation type="submission" date="2016-02" db="EMBL/GenBank/DDBJ databases">
        <authorList>
            <person name="Wen L."/>
            <person name="He K."/>
            <person name="Yang H."/>
        </authorList>
    </citation>
    <scope>NUCLEOTIDE SEQUENCE [LARGE SCALE GENOMIC DNA]</scope>
    <source>
        <strain evidence="12">ShG14-8</strain>
    </source>
</reference>
<feature type="region of interest" description="Disordered" evidence="10">
    <location>
        <begin position="1"/>
        <end position="37"/>
    </location>
</feature>
<evidence type="ECO:0000256" key="2">
    <source>
        <dbReference type="ARBA" id="ARBA00004496"/>
    </source>
</evidence>
<dbReference type="GO" id="GO:0015031">
    <property type="term" value="P:protein transport"/>
    <property type="evidence" value="ECO:0007669"/>
    <property type="project" value="UniProtKB-KW"/>
</dbReference>
<keyword evidence="12" id="KW-0969">Cilium</keyword>
<dbReference type="GO" id="GO:0003774">
    <property type="term" value="F:cytoskeletal motor activity"/>
    <property type="evidence" value="ECO:0007669"/>
    <property type="project" value="InterPro"/>
</dbReference>
<organism evidence="12 13">
    <name type="scientific">Candidatus Gallionella acididurans</name>
    <dbReference type="NCBI Taxonomy" id="1796491"/>
    <lineage>
        <taxon>Bacteria</taxon>
        <taxon>Pseudomonadati</taxon>
        <taxon>Pseudomonadota</taxon>
        <taxon>Betaproteobacteria</taxon>
        <taxon>Nitrosomonadales</taxon>
        <taxon>Gallionellaceae</taxon>
        <taxon>Gallionella</taxon>
    </lineage>
</organism>
<keyword evidence="9" id="KW-1006">Bacterial flagellum protein export</keyword>
<comment type="similarity">
    <text evidence="3">Belongs to the FliH family.</text>
</comment>
<sequence length="246" mass="26890">MSNRTADRTTNHPVNPAKDAGQAIGNSNSAGPASSNRQIAGAIIPKEQLTAYQRWEMPSFDLASTAQTGKASLASAVALMDIQQQAHAEGYASGQSAGYSAGIQQAQAEAAQIHVLLQSLQEGLNQIDQQVAQSLLDLSLEVARKMIFETMQVRPEIILEIISEGISHLPHFNQNAHLILHPQDAELVREHMGERLSQAGWRIFTDNQMQRGGCKLETAHSHIDASNAERWRQIVESIGQNKSWQA</sequence>
<keyword evidence="12" id="KW-0966">Cell projection</keyword>
<evidence type="ECO:0000259" key="11">
    <source>
        <dbReference type="Pfam" id="PF02108"/>
    </source>
</evidence>
<dbReference type="PANTHER" id="PTHR34982">
    <property type="entry name" value="YOP PROTEINS TRANSLOCATION PROTEIN L"/>
    <property type="match status" value="1"/>
</dbReference>
<dbReference type="InterPro" id="IPR018035">
    <property type="entry name" value="Flagellar_FliH/T3SS_HrpE"/>
</dbReference>
<proteinExistence type="inferred from homology"/>
<feature type="compositionally biased region" description="Low complexity" evidence="10">
    <location>
        <begin position="25"/>
        <end position="36"/>
    </location>
</feature>
<evidence type="ECO:0000256" key="6">
    <source>
        <dbReference type="ARBA" id="ARBA00022490"/>
    </source>
</evidence>
<evidence type="ECO:0000256" key="10">
    <source>
        <dbReference type="SAM" id="MobiDB-lite"/>
    </source>
</evidence>
<evidence type="ECO:0000256" key="1">
    <source>
        <dbReference type="ARBA" id="ARBA00003041"/>
    </source>
</evidence>
<dbReference type="GO" id="GO:0005829">
    <property type="term" value="C:cytosol"/>
    <property type="evidence" value="ECO:0007669"/>
    <property type="project" value="TreeGrafter"/>
</dbReference>
<keyword evidence="6" id="KW-0963">Cytoplasm</keyword>
<feature type="domain" description="Flagellar assembly protein FliH/Type III secretion system HrpE" evidence="11">
    <location>
        <begin position="108"/>
        <end position="234"/>
    </location>
</feature>
<evidence type="ECO:0000256" key="5">
    <source>
        <dbReference type="ARBA" id="ARBA00022448"/>
    </source>
</evidence>
<dbReference type="InterPro" id="IPR000563">
    <property type="entry name" value="Flag_FliH"/>
</dbReference>
<keyword evidence="7" id="KW-1005">Bacterial flagellum biogenesis</keyword>
<comment type="caution">
    <text evidence="12">The sequence shown here is derived from an EMBL/GenBank/DDBJ whole genome shotgun (WGS) entry which is preliminary data.</text>
</comment>
<accession>A0A139BXV0</accession>
<dbReference type="PANTHER" id="PTHR34982:SF1">
    <property type="entry name" value="FLAGELLAR ASSEMBLY PROTEIN FLIH"/>
    <property type="match status" value="1"/>
</dbReference>
<dbReference type="InterPro" id="IPR051472">
    <property type="entry name" value="T3SS_Stator/FliH"/>
</dbReference>
<evidence type="ECO:0000256" key="3">
    <source>
        <dbReference type="ARBA" id="ARBA00006602"/>
    </source>
</evidence>
<dbReference type="Pfam" id="PF02108">
    <property type="entry name" value="FliH"/>
    <property type="match status" value="1"/>
</dbReference>
<keyword evidence="12" id="KW-0282">Flagellum</keyword>
<dbReference type="PRINTS" id="PR01003">
    <property type="entry name" value="FLGFLIH"/>
</dbReference>
<evidence type="ECO:0000256" key="8">
    <source>
        <dbReference type="ARBA" id="ARBA00022927"/>
    </source>
</evidence>
<comment type="function">
    <text evidence="1">Needed for flagellar regrowth and assembly.</text>
</comment>
<dbReference type="AlphaFoldDB" id="A0A139BXV0"/>
<reference evidence="12 13" key="2">
    <citation type="submission" date="2016-03" db="EMBL/GenBank/DDBJ databases">
        <title>New uncultured bacterium of the family Gallionellaceae from acid mine drainage: description and reconstruction of genome based on metagenomic analysis of microbial community.</title>
        <authorList>
            <person name="Kadnikov V."/>
            <person name="Ivasenko D."/>
            <person name="Beletsky A."/>
            <person name="Mardanov A."/>
            <person name="Danilova E."/>
            <person name="Pimenov N."/>
            <person name="Karnachuk O."/>
            <person name="Ravin N."/>
        </authorList>
    </citation>
    <scope>NUCLEOTIDE SEQUENCE [LARGE SCALE GENOMIC DNA]</scope>
    <source>
        <strain evidence="12">ShG14-8</strain>
    </source>
</reference>
<keyword evidence="8" id="KW-0653">Protein transport</keyword>
<evidence type="ECO:0000256" key="4">
    <source>
        <dbReference type="ARBA" id="ARBA00016507"/>
    </source>
</evidence>
<dbReference type="GO" id="GO:0071973">
    <property type="term" value="P:bacterial-type flagellum-dependent cell motility"/>
    <property type="evidence" value="ECO:0007669"/>
    <property type="project" value="InterPro"/>
</dbReference>
<dbReference type="Proteomes" id="UP000070578">
    <property type="component" value="Unassembled WGS sequence"/>
</dbReference>
<protein>
    <recommendedName>
        <fullName evidence="4">Flagellar assembly protein FliH</fullName>
    </recommendedName>
</protein>
<evidence type="ECO:0000256" key="9">
    <source>
        <dbReference type="ARBA" id="ARBA00023225"/>
    </source>
</evidence>
<feature type="compositionally biased region" description="Basic and acidic residues" evidence="10">
    <location>
        <begin position="1"/>
        <end position="10"/>
    </location>
</feature>
<keyword evidence="5" id="KW-0813">Transport</keyword>
<gene>
    <name evidence="12" type="ORF">AWT59_0108</name>
</gene>
<evidence type="ECO:0000313" key="12">
    <source>
        <dbReference type="EMBL" id="KXS33718.1"/>
    </source>
</evidence>
<dbReference type="GO" id="GO:0009288">
    <property type="term" value="C:bacterial-type flagellum"/>
    <property type="evidence" value="ECO:0007669"/>
    <property type="project" value="InterPro"/>
</dbReference>
<dbReference type="EMBL" id="LSLI01000002">
    <property type="protein sequence ID" value="KXS33718.1"/>
    <property type="molecule type" value="Genomic_DNA"/>
</dbReference>
<evidence type="ECO:0000313" key="13">
    <source>
        <dbReference type="Proteomes" id="UP000070578"/>
    </source>
</evidence>
<evidence type="ECO:0000256" key="7">
    <source>
        <dbReference type="ARBA" id="ARBA00022795"/>
    </source>
</evidence>
<comment type="subcellular location">
    <subcellularLocation>
        <location evidence="2">Cytoplasm</location>
    </subcellularLocation>
</comment>
<name>A0A139BXV0_9PROT</name>